<organism evidence="6 7">
    <name type="scientific">Microbaculum marinum</name>
    <dbReference type="NCBI Taxonomy" id="1764581"/>
    <lineage>
        <taxon>Bacteria</taxon>
        <taxon>Pseudomonadati</taxon>
        <taxon>Pseudomonadota</taxon>
        <taxon>Alphaproteobacteria</taxon>
        <taxon>Hyphomicrobiales</taxon>
        <taxon>Tepidamorphaceae</taxon>
        <taxon>Microbaculum</taxon>
    </lineage>
</organism>
<feature type="domain" description="HTH lysR-type" evidence="5">
    <location>
        <begin position="5"/>
        <end position="62"/>
    </location>
</feature>
<keyword evidence="2" id="KW-0805">Transcription regulation</keyword>
<evidence type="ECO:0000256" key="3">
    <source>
        <dbReference type="ARBA" id="ARBA00023125"/>
    </source>
</evidence>
<keyword evidence="4" id="KW-0804">Transcription</keyword>
<dbReference type="InterPro" id="IPR050176">
    <property type="entry name" value="LTTR"/>
</dbReference>
<dbReference type="GO" id="GO:0003677">
    <property type="term" value="F:DNA binding"/>
    <property type="evidence" value="ECO:0007669"/>
    <property type="project" value="UniProtKB-KW"/>
</dbReference>
<dbReference type="SUPFAM" id="SSF46785">
    <property type="entry name" value="Winged helix' DNA-binding domain"/>
    <property type="match status" value="1"/>
</dbReference>
<sequence length="290" mass="31729">MIRNLDTALVRTFVTVAGCRNMTVAADRLALTQGAVSQQIRRLEDVLQVALFDRDRRGLKLTPQGERLLGLSKRFLEINDEILSEMNGAAVRGKVRFGIPHDLVTSCLPRVLPAFADANPNVDVELVCGSSPDLSAAIDRGDVDVALVEERADSARGECLGVERLLWIGARNGTAHRKRPLPLSIVSETCVFRQTVHEALRDEGVDWRMVFENGNIDATMTTVRTDMAVTPSLASFVPPDLRVLPPDAGLPQLPNFSIGLFVRSGDTDRAVDELAAHIRRAFVGEKRDAA</sequence>
<evidence type="ECO:0000256" key="4">
    <source>
        <dbReference type="ARBA" id="ARBA00023163"/>
    </source>
</evidence>
<keyword evidence="7" id="KW-1185">Reference proteome</keyword>
<evidence type="ECO:0000256" key="2">
    <source>
        <dbReference type="ARBA" id="ARBA00023015"/>
    </source>
</evidence>
<dbReference type="FunFam" id="1.10.10.10:FF:000001">
    <property type="entry name" value="LysR family transcriptional regulator"/>
    <property type="match status" value="1"/>
</dbReference>
<dbReference type="InterPro" id="IPR036390">
    <property type="entry name" value="WH_DNA-bd_sf"/>
</dbReference>
<dbReference type="Gene3D" id="1.10.10.10">
    <property type="entry name" value="Winged helix-like DNA-binding domain superfamily/Winged helix DNA-binding domain"/>
    <property type="match status" value="1"/>
</dbReference>
<dbReference type="PANTHER" id="PTHR30579:SF7">
    <property type="entry name" value="HTH-TYPE TRANSCRIPTIONAL REGULATOR LRHA-RELATED"/>
    <property type="match status" value="1"/>
</dbReference>
<dbReference type="PROSITE" id="PS50931">
    <property type="entry name" value="HTH_LYSR"/>
    <property type="match status" value="1"/>
</dbReference>
<dbReference type="InterPro" id="IPR036388">
    <property type="entry name" value="WH-like_DNA-bd_sf"/>
</dbReference>
<protein>
    <submittedName>
        <fullName evidence="6">LysR family transcriptional regulator</fullName>
    </submittedName>
</protein>
<dbReference type="Gene3D" id="3.40.190.10">
    <property type="entry name" value="Periplasmic binding protein-like II"/>
    <property type="match status" value="2"/>
</dbReference>
<name>A0AAW9S3X3_9HYPH</name>
<dbReference type="AlphaFoldDB" id="A0AAW9S3X3"/>
<dbReference type="RefSeq" id="WP_340332557.1">
    <property type="nucleotide sequence ID" value="NZ_JAZHOF010000014.1"/>
</dbReference>
<dbReference type="Proteomes" id="UP001378188">
    <property type="component" value="Unassembled WGS sequence"/>
</dbReference>
<keyword evidence="3" id="KW-0238">DNA-binding</keyword>
<dbReference type="InterPro" id="IPR005119">
    <property type="entry name" value="LysR_subst-bd"/>
</dbReference>
<evidence type="ECO:0000256" key="1">
    <source>
        <dbReference type="ARBA" id="ARBA00009437"/>
    </source>
</evidence>
<dbReference type="SUPFAM" id="SSF53850">
    <property type="entry name" value="Periplasmic binding protein-like II"/>
    <property type="match status" value="1"/>
</dbReference>
<evidence type="ECO:0000313" key="7">
    <source>
        <dbReference type="Proteomes" id="UP001378188"/>
    </source>
</evidence>
<evidence type="ECO:0000313" key="6">
    <source>
        <dbReference type="EMBL" id="MEJ8574863.1"/>
    </source>
</evidence>
<dbReference type="Pfam" id="PF03466">
    <property type="entry name" value="LysR_substrate"/>
    <property type="match status" value="1"/>
</dbReference>
<accession>A0AAW9S3X3</accession>
<dbReference type="InterPro" id="IPR000847">
    <property type="entry name" value="LysR_HTH_N"/>
</dbReference>
<evidence type="ECO:0000259" key="5">
    <source>
        <dbReference type="PROSITE" id="PS50931"/>
    </source>
</evidence>
<dbReference type="PANTHER" id="PTHR30579">
    <property type="entry name" value="TRANSCRIPTIONAL REGULATOR"/>
    <property type="match status" value="1"/>
</dbReference>
<dbReference type="EMBL" id="JAZHOF010000014">
    <property type="protein sequence ID" value="MEJ8574863.1"/>
    <property type="molecule type" value="Genomic_DNA"/>
</dbReference>
<dbReference type="Pfam" id="PF00126">
    <property type="entry name" value="HTH_1"/>
    <property type="match status" value="1"/>
</dbReference>
<proteinExistence type="inferred from homology"/>
<reference evidence="6 7" key="1">
    <citation type="submission" date="2024-02" db="EMBL/GenBank/DDBJ databases">
        <title>Genome analysis and characterization of Microbaculum marinisediminis sp. nov., isolated from marine sediment.</title>
        <authorList>
            <person name="Du Z.-J."/>
            <person name="Ye Y.-Q."/>
            <person name="Zhang Z.-R."/>
            <person name="Yuan S.-M."/>
            <person name="Zhang X.-Y."/>
        </authorList>
    </citation>
    <scope>NUCLEOTIDE SEQUENCE [LARGE SCALE GENOMIC DNA]</scope>
    <source>
        <strain evidence="6 7">SDUM1044001</strain>
    </source>
</reference>
<comment type="caution">
    <text evidence="6">The sequence shown here is derived from an EMBL/GenBank/DDBJ whole genome shotgun (WGS) entry which is preliminary data.</text>
</comment>
<gene>
    <name evidence="6" type="ORF">V3328_25540</name>
</gene>
<dbReference type="PRINTS" id="PR00039">
    <property type="entry name" value="HTHLYSR"/>
</dbReference>
<dbReference type="GO" id="GO:0003700">
    <property type="term" value="F:DNA-binding transcription factor activity"/>
    <property type="evidence" value="ECO:0007669"/>
    <property type="project" value="InterPro"/>
</dbReference>
<comment type="similarity">
    <text evidence="1">Belongs to the LysR transcriptional regulatory family.</text>
</comment>